<evidence type="ECO:0000313" key="8">
    <source>
        <dbReference type="Proteomes" id="UP000811609"/>
    </source>
</evidence>
<keyword evidence="3" id="KW-0520">NAD</keyword>
<dbReference type="PANTHER" id="PTHR43570:SF25">
    <property type="entry name" value="ALDEHYDE DEHYDROGENASE FAMILY 3 MEMBER I1, CHLOROPLASTIC"/>
    <property type="match status" value="1"/>
</dbReference>
<evidence type="ECO:0000256" key="5">
    <source>
        <dbReference type="PIRNR" id="PIRNR036492"/>
    </source>
</evidence>
<dbReference type="InterPro" id="IPR015590">
    <property type="entry name" value="Aldehyde_DH_dom"/>
</dbReference>
<dbReference type="GO" id="GO:0004029">
    <property type="term" value="F:aldehyde dehydrogenase (NAD+) activity"/>
    <property type="evidence" value="ECO:0007669"/>
    <property type="project" value="UniProtKB-EC"/>
</dbReference>
<sequence>MKNISIELFMSHCSAGSAGANRAFSYRFTRKSNQTRLSFPNLTRTSYRFKSCSATLSLMVVMEEKPKFDADKAASLVKELRKSFNSGRTRSYEWRVSQLKSIEKMVEEKEKEITEALHKDLSKPAVEAFISEISQVKSSCKSALKELSGWMIPEKVKTSLTTYPSSAEIVSEPLGVVLVISTWNFPFSLSLDPVIGAISAGNAVVLKPSEIAPATSLLLSKLVEEYLDKSAIRVVEGAVDETTALLEQKWDKILYTGSARVGRIVMAAAAKHLTPVTLELGGKCPAVVDSNIDLKVAVRRIIAGKWALNNGQACIDVDYIITTKDFAPKLINSLKYELEQFFGKDPLQSKDISRIVSSSQFARLVKMLDEDKVSDKVVFGGQRDESQLRIAPAILLDVPEDSQIMQEEIFGPLMPILTVENLEDSFEVINSKPKPLAAYLFTNDEQLKKDFVQKISSGGMLINDTILHVAVDGLPFGGVGESGMGAYHGKFSFDAFSHKKAVLYRSFTGDASVRYPPYTAGKQRLLKALISGNIISIILALIGRSKD</sequence>
<comment type="caution">
    <text evidence="7">The sequence shown here is derived from an EMBL/GenBank/DDBJ whole genome shotgun (WGS) entry which is preliminary data.</text>
</comment>
<dbReference type="EMBL" id="CM031811">
    <property type="protein sequence ID" value="KAG6660607.1"/>
    <property type="molecule type" value="Genomic_DNA"/>
</dbReference>
<protein>
    <recommendedName>
        <fullName evidence="5">Aldehyde dehydrogenase</fullName>
    </recommendedName>
</protein>
<dbReference type="InterPro" id="IPR012394">
    <property type="entry name" value="Aldehyde_DH_NAD(P)"/>
</dbReference>
<feature type="domain" description="Aldehyde dehydrogenase" evidence="6">
    <location>
        <begin position="64"/>
        <end position="502"/>
    </location>
</feature>
<proteinExistence type="inferred from homology"/>
<dbReference type="GO" id="GO:0009414">
    <property type="term" value="P:response to water deprivation"/>
    <property type="evidence" value="ECO:0007669"/>
    <property type="project" value="UniProtKB-ARBA"/>
</dbReference>
<evidence type="ECO:0000256" key="3">
    <source>
        <dbReference type="ARBA" id="ARBA00023027"/>
    </source>
</evidence>
<dbReference type="PANTHER" id="PTHR43570">
    <property type="entry name" value="ALDEHYDE DEHYDROGENASE"/>
    <property type="match status" value="1"/>
</dbReference>
<dbReference type="AlphaFoldDB" id="A0A8T1R1K7"/>
<comment type="similarity">
    <text evidence="1 5">Belongs to the aldehyde dehydrogenase family.</text>
</comment>
<comment type="catalytic activity">
    <reaction evidence="4">
        <text>an aldehyde + NAD(+) + H2O = a carboxylate + NADH + 2 H(+)</text>
        <dbReference type="Rhea" id="RHEA:16185"/>
        <dbReference type="ChEBI" id="CHEBI:15377"/>
        <dbReference type="ChEBI" id="CHEBI:15378"/>
        <dbReference type="ChEBI" id="CHEBI:17478"/>
        <dbReference type="ChEBI" id="CHEBI:29067"/>
        <dbReference type="ChEBI" id="CHEBI:57540"/>
        <dbReference type="ChEBI" id="CHEBI:57945"/>
        <dbReference type="EC" id="1.2.1.3"/>
    </reaction>
</comment>
<evidence type="ECO:0000256" key="1">
    <source>
        <dbReference type="ARBA" id="ARBA00009986"/>
    </source>
</evidence>
<organism evidence="7 8">
    <name type="scientific">Carya illinoinensis</name>
    <name type="common">Pecan</name>
    <dbReference type="NCBI Taxonomy" id="32201"/>
    <lineage>
        <taxon>Eukaryota</taxon>
        <taxon>Viridiplantae</taxon>
        <taxon>Streptophyta</taxon>
        <taxon>Embryophyta</taxon>
        <taxon>Tracheophyta</taxon>
        <taxon>Spermatophyta</taxon>
        <taxon>Magnoliopsida</taxon>
        <taxon>eudicotyledons</taxon>
        <taxon>Gunneridae</taxon>
        <taxon>Pentapetalae</taxon>
        <taxon>rosids</taxon>
        <taxon>fabids</taxon>
        <taxon>Fagales</taxon>
        <taxon>Juglandaceae</taxon>
        <taxon>Carya</taxon>
    </lineage>
</organism>
<evidence type="ECO:0000256" key="4">
    <source>
        <dbReference type="ARBA" id="ARBA00049194"/>
    </source>
</evidence>
<dbReference type="GO" id="GO:0005737">
    <property type="term" value="C:cytoplasm"/>
    <property type="evidence" value="ECO:0007669"/>
    <property type="project" value="TreeGrafter"/>
</dbReference>
<name>A0A8T1R1K7_CARIL</name>
<dbReference type="Pfam" id="PF00171">
    <property type="entry name" value="Aldedh"/>
    <property type="match status" value="1"/>
</dbReference>
<evidence type="ECO:0000313" key="7">
    <source>
        <dbReference type="EMBL" id="KAG6660607.1"/>
    </source>
</evidence>
<gene>
    <name evidence="7" type="ORF">CIPAW_03G116700</name>
</gene>
<dbReference type="FunFam" id="3.40.605.10:FF:000004">
    <property type="entry name" value="Aldehyde dehydrogenase"/>
    <property type="match status" value="1"/>
</dbReference>
<dbReference type="FunFam" id="3.40.309.10:FF:000003">
    <property type="entry name" value="Aldehyde dehydrogenase"/>
    <property type="match status" value="1"/>
</dbReference>
<reference evidence="7" key="1">
    <citation type="submission" date="2020-12" db="EMBL/GenBank/DDBJ databases">
        <title>WGS assembly of Carya illinoinensis cv. Pawnee.</title>
        <authorList>
            <person name="Platts A."/>
            <person name="Shu S."/>
            <person name="Wright S."/>
            <person name="Barry K."/>
            <person name="Edger P."/>
            <person name="Pires J.C."/>
            <person name="Schmutz J."/>
        </authorList>
    </citation>
    <scope>NUCLEOTIDE SEQUENCE</scope>
    <source>
        <tissue evidence="7">Leaf</tissue>
    </source>
</reference>
<accession>A0A8T1R1K7</accession>
<keyword evidence="8" id="KW-1185">Reference proteome</keyword>
<keyword evidence="2 5" id="KW-0560">Oxidoreductase</keyword>
<evidence type="ECO:0000259" key="6">
    <source>
        <dbReference type="Pfam" id="PF00171"/>
    </source>
</evidence>
<evidence type="ECO:0000256" key="2">
    <source>
        <dbReference type="ARBA" id="ARBA00023002"/>
    </source>
</evidence>
<dbReference type="Proteomes" id="UP000811609">
    <property type="component" value="Chromosome 3"/>
</dbReference>
<dbReference type="GO" id="GO:0006081">
    <property type="term" value="P:aldehyde metabolic process"/>
    <property type="evidence" value="ECO:0007669"/>
    <property type="project" value="InterPro"/>
</dbReference>
<dbReference type="PIRSF" id="PIRSF036492">
    <property type="entry name" value="ALDH"/>
    <property type="match status" value="1"/>
</dbReference>
<dbReference type="GO" id="GO:0009737">
    <property type="term" value="P:response to abscisic acid"/>
    <property type="evidence" value="ECO:0007669"/>
    <property type="project" value="UniProtKB-ARBA"/>
</dbReference>